<evidence type="ECO:0000313" key="1">
    <source>
        <dbReference type="EMBL" id="QBK84824.1"/>
    </source>
</evidence>
<name>A0A481YQT6_9VIRU</name>
<protein>
    <submittedName>
        <fullName evidence="1">Uncharacterized protein</fullName>
    </submittedName>
</protein>
<gene>
    <name evidence="1" type="ORF">LCDPAC02_00230</name>
</gene>
<sequence length="235" mass="27839">MVYFYGDKKCQKYCKKEGRCNSLARYKVTKNNSCKYFCDSHCDENYDKKIKLRKFVGGKTYDCGEINIKDVNEIMSYRFILNRLIFKLDKVFKEIKIGNSIIKFSSNRHISLNHIFTLTIDHSCYTQKIQAINDGTNRGYIVKIENIYDNCNNISYKKNISLIINKNAFYFINEMMRKIMHCGCEIDFMTGNCLLIKSRRRGSFLYYYEKYESVLDIKRSNIDVALLSYLLKSDF</sequence>
<dbReference type="EMBL" id="MK500299">
    <property type="protein sequence ID" value="QBK84824.1"/>
    <property type="molecule type" value="Genomic_DNA"/>
</dbReference>
<reference evidence="1" key="1">
    <citation type="journal article" date="2019" name="MBio">
        <title>Virus Genomes from Deep Sea Sediments Expand the Ocean Megavirome and Support Independent Origins of Viral Gigantism.</title>
        <authorList>
            <person name="Backstrom D."/>
            <person name="Yutin N."/>
            <person name="Jorgensen S.L."/>
            <person name="Dharamshi J."/>
            <person name="Homa F."/>
            <person name="Zaremba-Niedwiedzka K."/>
            <person name="Spang A."/>
            <person name="Wolf Y.I."/>
            <person name="Koonin E.V."/>
            <person name="Ettema T.J."/>
        </authorList>
    </citation>
    <scope>NUCLEOTIDE SEQUENCE</scope>
</reference>
<proteinExistence type="predicted"/>
<accession>A0A481YQT6</accession>
<organism evidence="1">
    <name type="scientific">Pithovirus LCDPAC02</name>
    <dbReference type="NCBI Taxonomy" id="2506601"/>
    <lineage>
        <taxon>Viruses</taxon>
        <taxon>Pithoviruses</taxon>
    </lineage>
</organism>